<evidence type="ECO:0000313" key="2">
    <source>
        <dbReference type="EMBL" id="KAK0548467.1"/>
    </source>
</evidence>
<feature type="chain" id="PRO_5042858429" evidence="1">
    <location>
        <begin position="18"/>
        <end position="96"/>
    </location>
</feature>
<gene>
    <name evidence="2" type="ORF">OC846_004478</name>
</gene>
<sequence length="96" mass="10090">MRTAILLCAVQIATLTAFPILAPESRELAPLPYLTPPHVLEVVSVASPLAPVAEAPSIKVAKVLGYFTIPPAVIAAGAGAWHLVQKKLSHAHDHSK</sequence>
<evidence type="ECO:0000313" key="3">
    <source>
        <dbReference type="Proteomes" id="UP001176517"/>
    </source>
</evidence>
<keyword evidence="1" id="KW-0732">Signal</keyword>
<dbReference type="EMBL" id="JAPDMZ010000135">
    <property type="protein sequence ID" value="KAK0548467.1"/>
    <property type="molecule type" value="Genomic_DNA"/>
</dbReference>
<accession>A0AAN6GQG0</accession>
<comment type="caution">
    <text evidence="2">The sequence shown here is derived from an EMBL/GenBank/DDBJ whole genome shotgun (WGS) entry which is preliminary data.</text>
</comment>
<protein>
    <submittedName>
        <fullName evidence="2">Uncharacterized protein</fullName>
    </submittedName>
</protein>
<dbReference type="AlphaFoldDB" id="A0AAN6GQG0"/>
<organism evidence="2 3">
    <name type="scientific">Tilletia horrida</name>
    <dbReference type="NCBI Taxonomy" id="155126"/>
    <lineage>
        <taxon>Eukaryota</taxon>
        <taxon>Fungi</taxon>
        <taxon>Dikarya</taxon>
        <taxon>Basidiomycota</taxon>
        <taxon>Ustilaginomycotina</taxon>
        <taxon>Exobasidiomycetes</taxon>
        <taxon>Tilletiales</taxon>
        <taxon>Tilletiaceae</taxon>
        <taxon>Tilletia</taxon>
    </lineage>
</organism>
<reference evidence="2" key="1">
    <citation type="journal article" date="2023" name="PhytoFront">
        <title>Draft Genome Resources of Seven Strains of Tilletia horrida, Causal Agent of Kernel Smut of Rice.</title>
        <authorList>
            <person name="Khanal S."/>
            <person name="Antony Babu S."/>
            <person name="Zhou X.G."/>
        </authorList>
    </citation>
    <scope>NUCLEOTIDE SEQUENCE</scope>
    <source>
        <strain evidence="2">TX6</strain>
    </source>
</reference>
<dbReference type="Proteomes" id="UP001176517">
    <property type="component" value="Unassembled WGS sequence"/>
</dbReference>
<evidence type="ECO:0000256" key="1">
    <source>
        <dbReference type="SAM" id="SignalP"/>
    </source>
</evidence>
<name>A0AAN6GQG0_9BASI</name>
<proteinExistence type="predicted"/>
<feature type="signal peptide" evidence="1">
    <location>
        <begin position="1"/>
        <end position="17"/>
    </location>
</feature>
<keyword evidence="3" id="KW-1185">Reference proteome</keyword>